<dbReference type="AlphaFoldDB" id="A0A3P3TBD7"/>
<dbReference type="FunFam" id="3.30.1480.10:FF:000002">
    <property type="entry name" value="Transcription termination/antitermination protein NusA"/>
    <property type="match status" value="1"/>
</dbReference>
<dbReference type="FunFam" id="3.30.300.20:FF:000005">
    <property type="entry name" value="Transcription termination/antitermination protein NusA"/>
    <property type="match status" value="1"/>
</dbReference>
<dbReference type="RefSeq" id="WP_128635923.1">
    <property type="nucleotide sequence ID" value="NZ_RRCN01000002.1"/>
</dbReference>
<dbReference type="GO" id="GO:0031564">
    <property type="term" value="P:transcription antitermination"/>
    <property type="evidence" value="ECO:0007669"/>
    <property type="project" value="UniProtKB-UniRule"/>
</dbReference>
<evidence type="ECO:0000256" key="5">
    <source>
        <dbReference type="ARBA" id="ARBA00023015"/>
    </source>
</evidence>
<dbReference type="CDD" id="cd02134">
    <property type="entry name" value="KH-II_NusA_rpt1"/>
    <property type="match status" value="1"/>
</dbReference>
<comment type="similarity">
    <text evidence="7">Belongs to the NusA family.</text>
</comment>
<keyword evidence="6 7" id="KW-0804">Transcription</keyword>
<dbReference type="Pfam" id="PF08529">
    <property type="entry name" value="NusA_N"/>
    <property type="match status" value="1"/>
</dbReference>
<proteinExistence type="inferred from homology"/>
<dbReference type="FunFam" id="3.30.300.20:FF:000002">
    <property type="entry name" value="Transcription termination/antitermination protein NusA"/>
    <property type="match status" value="1"/>
</dbReference>
<evidence type="ECO:0000256" key="2">
    <source>
        <dbReference type="ARBA" id="ARBA00022490"/>
    </source>
</evidence>
<dbReference type="Pfam" id="PF13184">
    <property type="entry name" value="KH_NusA_1st"/>
    <property type="match status" value="1"/>
</dbReference>
<dbReference type="Pfam" id="PF00575">
    <property type="entry name" value="S1"/>
    <property type="match status" value="1"/>
</dbReference>
<dbReference type="InterPro" id="IPR013735">
    <property type="entry name" value="TF_NusA_N"/>
</dbReference>
<keyword evidence="5 7" id="KW-0805">Transcription regulation</keyword>
<gene>
    <name evidence="7 9" type="primary">nusA</name>
    <name evidence="9" type="ORF">EHV15_35285</name>
</gene>
<dbReference type="InterPro" id="IPR010213">
    <property type="entry name" value="TF_NusA"/>
</dbReference>
<evidence type="ECO:0000313" key="10">
    <source>
        <dbReference type="Proteomes" id="UP000267017"/>
    </source>
</evidence>
<dbReference type="NCBIfam" id="TIGR01953">
    <property type="entry name" value="NusA"/>
    <property type="match status" value="1"/>
</dbReference>
<dbReference type="InterPro" id="IPR058582">
    <property type="entry name" value="KH_NusA_2nd"/>
</dbReference>
<dbReference type="PANTHER" id="PTHR22648:SF0">
    <property type="entry name" value="TRANSCRIPTION TERMINATION_ANTITERMINATION PROTEIN NUSA"/>
    <property type="match status" value="1"/>
</dbReference>
<evidence type="ECO:0000256" key="4">
    <source>
        <dbReference type="ARBA" id="ARBA00022884"/>
    </source>
</evidence>
<dbReference type="Gene3D" id="3.30.300.20">
    <property type="match status" value="2"/>
</dbReference>
<comment type="function">
    <text evidence="7">Participates in both transcription termination and antitermination.</text>
</comment>
<dbReference type="InterPro" id="IPR009019">
    <property type="entry name" value="KH_sf_prok-type"/>
</dbReference>
<dbReference type="OrthoDB" id="9807233at2"/>
<dbReference type="InterPro" id="IPR003029">
    <property type="entry name" value="S1_domain"/>
</dbReference>
<dbReference type="Proteomes" id="UP000267017">
    <property type="component" value="Unassembled WGS sequence"/>
</dbReference>
<dbReference type="InterPro" id="IPR025249">
    <property type="entry name" value="TF_NusA_KH_1st"/>
</dbReference>
<dbReference type="PROSITE" id="PS50126">
    <property type="entry name" value="S1"/>
    <property type="match status" value="1"/>
</dbReference>
<keyword evidence="2 7" id="KW-0963">Cytoplasm</keyword>
<dbReference type="Gene3D" id="2.40.50.140">
    <property type="entry name" value="Nucleic acid-binding proteins"/>
    <property type="match status" value="1"/>
</dbReference>
<sequence>MNKDFLKALSEIEKEKGISKEVLLNAIEDALVSSYKKKFNTATNVRVDINRKTGQMKVVAQKMVVEDIIDERLEILIDEAKKTNPEAQVDEVIDIEVTPRDFGRMAAQTAKTVVMQRIKEAERGLVFEAYSGKEEEIVTGKVQGMDSNNLYILLDRIEAILPLSELPSRERYKLGDMVSAYISRVETTTKGTSVILSRVHPGHLKKLFEKKIPEVQEGKVAIKSIAREAGIRSKIAVTAAAPEVDAVACCVGVKGAIIQSIAAELNGEKIDIIKWSSDEKEYISNSLAPARVLDVQLFENEDENEPIALVVVPDDQLTLAIGVKGQNARLAAKLTGYKMDLYSEEQAQRQFGRPRTPKLSER</sequence>
<dbReference type="SMART" id="SM00316">
    <property type="entry name" value="S1"/>
    <property type="match status" value="1"/>
</dbReference>
<evidence type="ECO:0000259" key="8">
    <source>
        <dbReference type="PROSITE" id="PS50126"/>
    </source>
</evidence>
<dbReference type="InterPro" id="IPR036555">
    <property type="entry name" value="NusA_N_sf"/>
</dbReference>
<comment type="subunit">
    <text evidence="7">Monomer. Binds directly to the core enzyme of the DNA-dependent RNA polymerase and to nascent RNA.</text>
</comment>
<keyword evidence="3 7" id="KW-0889">Transcription antitermination</keyword>
<name>A0A3P3TBD7_9BACL</name>
<dbReference type="SUPFAM" id="SSF50249">
    <property type="entry name" value="Nucleic acid-binding proteins"/>
    <property type="match status" value="1"/>
</dbReference>
<dbReference type="SUPFAM" id="SSF54814">
    <property type="entry name" value="Prokaryotic type KH domain (KH-domain type II)"/>
    <property type="match status" value="2"/>
</dbReference>
<keyword evidence="10" id="KW-1185">Reference proteome</keyword>
<dbReference type="Pfam" id="PF26594">
    <property type="entry name" value="KH_NusA_2nd"/>
    <property type="match status" value="1"/>
</dbReference>
<feature type="domain" description="S1 motif" evidence="8">
    <location>
        <begin position="135"/>
        <end position="199"/>
    </location>
</feature>
<evidence type="ECO:0000313" key="9">
    <source>
        <dbReference type="EMBL" id="RRJ54839.1"/>
    </source>
</evidence>
<dbReference type="InterPro" id="IPR012340">
    <property type="entry name" value="NA-bd_OB-fold"/>
</dbReference>
<comment type="caution">
    <text evidence="9">The sequence shown here is derived from an EMBL/GenBank/DDBJ whole genome shotgun (WGS) entry which is preliminary data.</text>
</comment>
<dbReference type="CDD" id="cd22529">
    <property type="entry name" value="KH-II_NusA_rpt2"/>
    <property type="match status" value="1"/>
</dbReference>
<organism evidence="9 10">
    <name type="scientific">Paenibacillus oralis</name>
    <dbReference type="NCBI Taxonomy" id="2490856"/>
    <lineage>
        <taxon>Bacteria</taxon>
        <taxon>Bacillati</taxon>
        <taxon>Bacillota</taxon>
        <taxon>Bacilli</taxon>
        <taxon>Bacillales</taxon>
        <taxon>Paenibacillaceae</taxon>
        <taxon>Paenibacillus</taxon>
    </lineage>
</organism>
<reference evidence="9 10" key="1">
    <citation type="submission" date="2018-11" db="EMBL/GenBank/DDBJ databases">
        <title>Genome sequencing of Paenibacillus sp. KCOM 3021 (= ChDC PVNT-B20).</title>
        <authorList>
            <person name="Kook J.-K."/>
            <person name="Park S.-N."/>
            <person name="Lim Y.K."/>
        </authorList>
    </citation>
    <scope>NUCLEOTIDE SEQUENCE [LARGE SCALE GENOMIC DNA]</scope>
    <source>
        <strain evidence="9 10">KCOM 3021</strain>
    </source>
</reference>
<evidence type="ECO:0000256" key="7">
    <source>
        <dbReference type="HAMAP-Rule" id="MF_00945"/>
    </source>
</evidence>
<dbReference type="EMBL" id="RRCN01000002">
    <property type="protein sequence ID" value="RRJ54839.1"/>
    <property type="molecule type" value="Genomic_DNA"/>
</dbReference>
<evidence type="ECO:0000256" key="6">
    <source>
        <dbReference type="ARBA" id="ARBA00023163"/>
    </source>
</evidence>
<dbReference type="PANTHER" id="PTHR22648">
    <property type="entry name" value="TRANSCRIPTION TERMINATION FACTOR NUSA"/>
    <property type="match status" value="1"/>
</dbReference>
<dbReference type="InterPro" id="IPR030842">
    <property type="entry name" value="TF_NusA_bacterial"/>
</dbReference>
<evidence type="ECO:0000256" key="3">
    <source>
        <dbReference type="ARBA" id="ARBA00022814"/>
    </source>
</evidence>
<dbReference type="HAMAP" id="MF_00945_B">
    <property type="entry name" value="NusA_B"/>
    <property type="match status" value="1"/>
</dbReference>
<dbReference type="GO" id="GO:0003723">
    <property type="term" value="F:RNA binding"/>
    <property type="evidence" value="ECO:0007669"/>
    <property type="project" value="UniProtKB-UniRule"/>
</dbReference>
<evidence type="ECO:0000256" key="1">
    <source>
        <dbReference type="ARBA" id="ARBA00022472"/>
    </source>
</evidence>
<dbReference type="InterPro" id="IPR015946">
    <property type="entry name" value="KH_dom-like_a/b"/>
</dbReference>
<dbReference type="Gene3D" id="3.30.1480.10">
    <property type="entry name" value="NusA, N-terminal domain"/>
    <property type="match status" value="1"/>
</dbReference>
<keyword evidence="1 7" id="KW-0806">Transcription termination</keyword>
<accession>A0A3P3TBD7</accession>
<protein>
    <recommendedName>
        <fullName evidence="7">Transcription termination/antitermination protein NusA</fullName>
    </recommendedName>
</protein>
<dbReference type="GO" id="GO:0005829">
    <property type="term" value="C:cytosol"/>
    <property type="evidence" value="ECO:0007669"/>
    <property type="project" value="TreeGrafter"/>
</dbReference>
<dbReference type="SUPFAM" id="SSF69705">
    <property type="entry name" value="Transcription factor NusA, N-terminal domain"/>
    <property type="match status" value="1"/>
</dbReference>
<dbReference type="GO" id="GO:0003700">
    <property type="term" value="F:DNA-binding transcription factor activity"/>
    <property type="evidence" value="ECO:0007669"/>
    <property type="project" value="InterPro"/>
</dbReference>
<dbReference type="GO" id="GO:0006353">
    <property type="term" value="P:DNA-templated transcription termination"/>
    <property type="evidence" value="ECO:0007669"/>
    <property type="project" value="UniProtKB-UniRule"/>
</dbReference>
<comment type="subcellular location">
    <subcellularLocation>
        <location evidence="7">Cytoplasm</location>
    </subcellularLocation>
</comment>
<keyword evidence="4 7" id="KW-0694">RNA-binding</keyword>
<dbReference type="CDD" id="cd04455">
    <property type="entry name" value="S1_NusA"/>
    <property type="match status" value="1"/>
</dbReference>